<evidence type="ECO:0000256" key="2">
    <source>
        <dbReference type="SAM" id="SignalP"/>
    </source>
</evidence>
<dbReference type="PANTHER" id="PTHR38075:SF1">
    <property type="entry name" value="DUF4139 DOMAIN-CONTAINING PROTEIN"/>
    <property type="match status" value="1"/>
</dbReference>
<dbReference type="OrthoDB" id="7178458at2"/>
<evidence type="ECO:0000313" key="3">
    <source>
        <dbReference type="EMBL" id="OYQ33227.1"/>
    </source>
</evidence>
<feature type="chain" id="PRO_5012287622" description="DUF4139 domain-containing protein" evidence="2">
    <location>
        <begin position="17"/>
        <end position="542"/>
    </location>
</feature>
<dbReference type="RefSeq" id="WP_094472710.1">
    <property type="nucleotide sequence ID" value="NZ_NOXT01000075.1"/>
</dbReference>
<feature type="signal peptide" evidence="2">
    <location>
        <begin position="1"/>
        <end position="16"/>
    </location>
</feature>
<dbReference type="Proteomes" id="UP000216991">
    <property type="component" value="Unassembled WGS sequence"/>
</dbReference>
<name>A0A255YVG3_9SPHN</name>
<reference evidence="3 4" key="1">
    <citation type="submission" date="2017-07" db="EMBL/GenBank/DDBJ databases">
        <title>Sandarakinorhabdus cyanobacteriorum sp. nov., a novel bacterium isolated from cyanobacterial aggregates in a eutrophic lake.</title>
        <authorList>
            <person name="Cai H."/>
        </authorList>
    </citation>
    <scope>NUCLEOTIDE SEQUENCE [LARGE SCALE GENOMIC DNA]</scope>
    <source>
        <strain evidence="3 4">TH057</strain>
    </source>
</reference>
<keyword evidence="2" id="KW-0732">Signal</keyword>
<sequence>MLAAIALALAPIVVSAAPQETAITFYRDPERAAGAVMDMDPNSEEPLNGFALLEEVREVTVPAGRVTLRLEGVAGSIVPQSALLYDITAGEKNFDARLLSQRGLIDGFAGQRVTVRRADPVTGKPVEDAGTILSGADALVLKTARGVEAVQCEGSLNTLLFPGRPVDLTAKPTLSVELPASNTGGALRLRLVYLAGNFDWQADYVGTFSADGRRLALSSWLTLGSRDRTRFERAQVSAIAGMIKRAAPTDAEEEAAEREREADPYAPDNIAVSAGCWPLGRTAAARGHAPLFTPRPYGTVEAPIAVRMGGGWGGWGAASECGEDEDGESSCDDIVVTGMRRADQSDVGDAKLYTLQHRSDIGARSIKQVRFLDDRVLKGEFLHHAVYRGDYVDDAKYSYRLVNDKASGLGEPLPRGRIALFQDTPLGRHPIGEVPVKEKAVGERLDIDLPDAGGDDVDFDADEDDGPDGSNWSRVTLTVRNDGDRPITAEVEFADTAEHTLGRFSRRLEQRDGRPVWRVVVPPEKERTIRFRRTELPERADY</sequence>
<feature type="region of interest" description="Disordered" evidence="1">
    <location>
        <begin position="449"/>
        <end position="475"/>
    </location>
</feature>
<protein>
    <recommendedName>
        <fullName evidence="5">DUF4139 domain-containing protein</fullName>
    </recommendedName>
</protein>
<dbReference type="PANTHER" id="PTHR38075">
    <property type="entry name" value="DUF4139 DOMAIN-CONTAINING PROTEIN"/>
    <property type="match status" value="1"/>
</dbReference>
<gene>
    <name evidence="3" type="ORF">CHU93_03055</name>
</gene>
<feature type="region of interest" description="Disordered" evidence="1">
    <location>
        <begin position="245"/>
        <end position="264"/>
    </location>
</feature>
<evidence type="ECO:0000256" key="1">
    <source>
        <dbReference type="SAM" id="MobiDB-lite"/>
    </source>
</evidence>
<comment type="caution">
    <text evidence="3">The sequence shown here is derived from an EMBL/GenBank/DDBJ whole genome shotgun (WGS) entry which is preliminary data.</text>
</comment>
<feature type="compositionally biased region" description="Acidic residues" evidence="1">
    <location>
        <begin position="453"/>
        <end position="467"/>
    </location>
</feature>
<evidence type="ECO:0000313" key="4">
    <source>
        <dbReference type="Proteomes" id="UP000216991"/>
    </source>
</evidence>
<dbReference type="EMBL" id="NOXT01000075">
    <property type="protein sequence ID" value="OYQ33227.1"/>
    <property type="molecule type" value="Genomic_DNA"/>
</dbReference>
<dbReference type="AlphaFoldDB" id="A0A255YVG3"/>
<keyword evidence="4" id="KW-1185">Reference proteome</keyword>
<proteinExistence type="predicted"/>
<accession>A0A255YVG3</accession>
<organism evidence="3 4">
    <name type="scientific">Sandarakinorhabdus cyanobacteriorum</name>
    <dbReference type="NCBI Taxonomy" id="1981098"/>
    <lineage>
        <taxon>Bacteria</taxon>
        <taxon>Pseudomonadati</taxon>
        <taxon>Pseudomonadota</taxon>
        <taxon>Alphaproteobacteria</taxon>
        <taxon>Sphingomonadales</taxon>
        <taxon>Sphingosinicellaceae</taxon>
        <taxon>Sandarakinorhabdus</taxon>
    </lineage>
</organism>
<evidence type="ECO:0008006" key="5">
    <source>
        <dbReference type="Google" id="ProtNLM"/>
    </source>
</evidence>